<protein>
    <submittedName>
        <fullName evidence="2">Uncharacterized protein</fullName>
    </submittedName>
</protein>
<accession>A0A4U9I234</accession>
<proteinExistence type="predicted"/>
<sequence>MSKATYLDDLILAHRVEFNGRAARCKAPYKNLDKSRIQEVFDAHNRRVINQSRRSAGKRNKLRCRRTAKGMRENLKSLEAWVSIFGRSCYVMGNSGTPKSEIRIRQEAAQ</sequence>
<organism evidence="2 4">
    <name type="scientific">Leclercia adecarboxylata</name>
    <dbReference type="NCBI Taxonomy" id="83655"/>
    <lineage>
        <taxon>Bacteria</taxon>
        <taxon>Pseudomonadati</taxon>
        <taxon>Pseudomonadota</taxon>
        <taxon>Gammaproteobacteria</taxon>
        <taxon>Enterobacterales</taxon>
        <taxon>Enterobacteriaceae</taxon>
        <taxon>Leclercia</taxon>
    </lineage>
</organism>
<evidence type="ECO:0000313" key="2">
    <source>
        <dbReference type="EMBL" id="VTP70436.1"/>
    </source>
</evidence>
<name>A0A4U9I234_9ENTR</name>
<evidence type="ECO:0000313" key="3">
    <source>
        <dbReference type="Proteomes" id="UP000222768"/>
    </source>
</evidence>
<dbReference type="Proteomes" id="UP000222768">
    <property type="component" value="Unassembled WGS sequence"/>
</dbReference>
<dbReference type="RefSeq" id="WP_051916037.1">
    <property type="nucleotide sequence ID" value="NZ_CP083630.1"/>
</dbReference>
<reference evidence="3" key="2">
    <citation type="submission" date="2017-09" db="EMBL/GenBank/DDBJ databases">
        <title>FDA dAtabase for Regulatory Grade micrObial Sequences (FDA-ARGOS): Supporting development and validation of Infectious Disease Dx tests.</title>
        <authorList>
            <person name="Minogue T."/>
            <person name="Wolcott M."/>
            <person name="Wasieloski L."/>
            <person name="Aguilar W."/>
            <person name="Moore D."/>
            <person name="Tallon L."/>
            <person name="Sadzewicz L."/>
            <person name="Ott S."/>
            <person name="Zhao X."/>
            <person name="Nagaraj S."/>
            <person name="Vavikolanu K."/>
            <person name="Aluvathingal J."/>
            <person name="Nadendla S."/>
            <person name="Sichtig H."/>
        </authorList>
    </citation>
    <scope>NUCLEOTIDE SEQUENCE [LARGE SCALE GENOMIC DNA]</scope>
    <source>
        <strain evidence="3">FDAARGOS_404</strain>
    </source>
</reference>
<dbReference type="EMBL" id="PDLK01000002">
    <property type="protein sequence ID" value="PHH04970.1"/>
    <property type="molecule type" value="Genomic_DNA"/>
</dbReference>
<dbReference type="Proteomes" id="UP000310719">
    <property type="component" value="Chromosome"/>
</dbReference>
<dbReference type="AlphaFoldDB" id="A0A4U9I234"/>
<reference evidence="1" key="1">
    <citation type="submission" date="2017-09" db="EMBL/GenBank/DDBJ databases">
        <title>FDA dAtabase for Regulatory Grade micrObial Sequences (FDA-ARGOS): Supporting development and validation of Infectious Disease Dx tests.</title>
        <authorList>
            <person name="Minogue T."/>
            <person name="Wolcott M."/>
            <person name="Wasieloski L."/>
            <person name="Aguilar W."/>
            <person name="Moore D."/>
            <person name="Tallon L.J."/>
            <person name="Sadzewicz L."/>
            <person name="Ott S."/>
            <person name="Zhao X."/>
            <person name="Nagaraj S."/>
            <person name="Vavikolanu K."/>
            <person name="Aluvathingal J."/>
            <person name="Nadendla S."/>
            <person name="Sichtig H."/>
        </authorList>
    </citation>
    <scope>NUCLEOTIDE SEQUENCE</scope>
    <source>
        <strain evidence="1">FDAARGOS_404</strain>
    </source>
</reference>
<gene>
    <name evidence="1" type="ORF">CRX53_13890</name>
    <name evidence="2" type="ORF">NCTC13032_04739</name>
</gene>
<evidence type="ECO:0000313" key="4">
    <source>
        <dbReference type="Proteomes" id="UP000310719"/>
    </source>
</evidence>
<evidence type="ECO:0000313" key="1">
    <source>
        <dbReference type="EMBL" id="PHH04970.1"/>
    </source>
</evidence>
<reference evidence="2 4" key="3">
    <citation type="submission" date="2019-05" db="EMBL/GenBank/DDBJ databases">
        <authorList>
            <consortium name="Pathogen Informatics"/>
        </authorList>
    </citation>
    <scope>NUCLEOTIDE SEQUENCE [LARGE SCALE GENOMIC DNA]</scope>
    <source>
        <strain evidence="2 4">NCTC13032</strain>
    </source>
</reference>
<dbReference type="EMBL" id="LR590464">
    <property type="protein sequence ID" value="VTP70436.1"/>
    <property type="molecule type" value="Genomic_DNA"/>
</dbReference>